<dbReference type="InterPro" id="IPR014710">
    <property type="entry name" value="RmlC-like_jellyroll"/>
</dbReference>
<dbReference type="SUPFAM" id="SSF46785">
    <property type="entry name" value="Winged helix' DNA-binding domain"/>
    <property type="match status" value="1"/>
</dbReference>
<accession>A0A368NLG1</accession>
<evidence type="ECO:0000313" key="7">
    <source>
        <dbReference type="EMBL" id="MUZ75663.1"/>
    </source>
</evidence>
<evidence type="ECO:0000313" key="6">
    <source>
        <dbReference type="EMBL" id="KAA3522284.1"/>
    </source>
</evidence>
<comment type="caution">
    <text evidence="6">The sequence shown here is derived from an EMBL/GenBank/DDBJ whole genome shotgun (WGS) entry which is preliminary data.</text>
</comment>
<dbReference type="Proteomes" id="UP000436911">
    <property type="component" value="Unassembled WGS sequence"/>
</dbReference>
<dbReference type="Gene3D" id="1.10.10.10">
    <property type="entry name" value="Winged helix-like DNA-binding domain superfamily/Winged helix DNA-binding domain"/>
    <property type="match status" value="1"/>
</dbReference>
<dbReference type="GeneID" id="60684316"/>
<dbReference type="InterPro" id="IPR018490">
    <property type="entry name" value="cNMP-bd_dom_sf"/>
</dbReference>
<dbReference type="OrthoDB" id="7506088at2"/>
<evidence type="ECO:0000256" key="3">
    <source>
        <dbReference type="ARBA" id="ARBA00023163"/>
    </source>
</evidence>
<feature type="domain" description="Cyclic nucleotide-binding" evidence="4">
    <location>
        <begin position="43"/>
        <end position="118"/>
    </location>
</feature>
<proteinExistence type="predicted"/>
<dbReference type="InterPro" id="IPR036388">
    <property type="entry name" value="WH-like_DNA-bd_sf"/>
</dbReference>
<keyword evidence="3" id="KW-0804">Transcription</keyword>
<sequence>MSGQHASLFENRLLRALSPADLHLLVPSLERVQLSLRQSLETAHQPIDRVYFLESGLGSVVASKDGGTTVEVGLFGRDGMTGTSIALGDTESPFDCFTQMDGSAMRISADNLRKAMSKSIAVTDLLIHYARSLGIQTTYTALANGQIKLEERLARWILMVDDRVDHGSFLVTHEFLAMMLGVRRPGVTVALQILESSHLIRSQRGEIVVKDREGLIRLTKGTYGPSEEEYERLTGIRLGKSKPVPKDDTPLATPA</sequence>
<dbReference type="InterPro" id="IPR012318">
    <property type="entry name" value="HTH_CRP"/>
</dbReference>
<dbReference type="GO" id="GO:0006355">
    <property type="term" value="P:regulation of DNA-templated transcription"/>
    <property type="evidence" value="ECO:0007669"/>
    <property type="project" value="InterPro"/>
</dbReference>
<dbReference type="Pfam" id="PF00027">
    <property type="entry name" value="cNMP_binding"/>
    <property type="match status" value="1"/>
</dbReference>
<dbReference type="Proteomes" id="UP000477951">
    <property type="component" value="Unassembled WGS sequence"/>
</dbReference>
<evidence type="ECO:0000259" key="4">
    <source>
        <dbReference type="Pfam" id="PF00027"/>
    </source>
</evidence>
<dbReference type="SUPFAM" id="SSF51206">
    <property type="entry name" value="cAMP-binding domain-like"/>
    <property type="match status" value="1"/>
</dbReference>
<keyword evidence="2" id="KW-0238">DNA-binding</keyword>
<dbReference type="GO" id="GO:0003677">
    <property type="term" value="F:DNA binding"/>
    <property type="evidence" value="ECO:0007669"/>
    <property type="project" value="UniProtKB-KW"/>
</dbReference>
<keyword evidence="1" id="KW-0805">Transcription regulation</keyword>
<dbReference type="EMBL" id="WPHR01000034">
    <property type="protein sequence ID" value="MUZ75663.1"/>
    <property type="molecule type" value="Genomic_DNA"/>
</dbReference>
<reference evidence="6 8" key="1">
    <citation type="submission" date="2018-08" db="EMBL/GenBank/DDBJ databases">
        <title>Genome sequencing of Agrobacterium vitis strain ICMP 10754.</title>
        <authorList>
            <person name="Visnovsky S.B."/>
            <person name="Pitman A.R."/>
        </authorList>
    </citation>
    <scope>NUCLEOTIDE SEQUENCE [LARGE SCALE GENOMIC DNA]</scope>
    <source>
        <strain evidence="6 8">ICMP 10754</strain>
    </source>
</reference>
<dbReference type="Gene3D" id="2.60.120.10">
    <property type="entry name" value="Jelly Rolls"/>
    <property type="match status" value="1"/>
</dbReference>
<dbReference type="RefSeq" id="WP_060716942.1">
    <property type="nucleotide sequence ID" value="NZ_JABFNP010000004.1"/>
</dbReference>
<feature type="domain" description="HTH crp-type" evidence="5">
    <location>
        <begin position="151"/>
        <end position="217"/>
    </location>
</feature>
<evidence type="ECO:0000313" key="9">
    <source>
        <dbReference type="Proteomes" id="UP000477951"/>
    </source>
</evidence>
<name>A0A368NLG1_AGRVI</name>
<evidence type="ECO:0000256" key="2">
    <source>
        <dbReference type="ARBA" id="ARBA00023125"/>
    </source>
</evidence>
<dbReference type="Pfam" id="PF13545">
    <property type="entry name" value="HTH_Crp_2"/>
    <property type="match status" value="1"/>
</dbReference>
<gene>
    <name evidence="6" type="ORF">DXT89_22190</name>
    <name evidence="7" type="ORF">GOZ90_23620</name>
</gene>
<evidence type="ECO:0000256" key="1">
    <source>
        <dbReference type="ARBA" id="ARBA00023015"/>
    </source>
</evidence>
<organism evidence="6 8">
    <name type="scientific">Agrobacterium vitis</name>
    <name type="common">Rhizobium vitis</name>
    <dbReference type="NCBI Taxonomy" id="373"/>
    <lineage>
        <taxon>Bacteria</taxon>
        <taxon>Pseudomonadati</taxon>
        <taxon>Pseudomonadota</taxon>
        <taxon>Alphaproteobacteria</taxon>
        <taxon>Hyphomicrobiales</taxon>
        <taxon>Rhizobiaceae</taxon>
        <taxon>Rhizobium/Agrobacterium group</taxon>
        <taxon>Agrobacterium</taxon>
    </lineage>
</organism>
<evidence type="ECO:0000313" key="8">
    <source>
        <dbReference type="Proteomes" id="UP000436911"/>
    </source>
</evidence>
<dbReference type="EMBL" id="QUSG01000019">
    <property type="protein sequence ID" value="KAA3522284.1"/>
    <property type="molecule type" value="Genomic_DNA"/>
</dbReference>
<evidence type="ECO:0000259" key="5">
    <source>
        <dbReference type="Pfam" id="PF13545"/>
    </source>
</evidence>
<dbReference type="AlphaFoldDB" id="A0A368NLG1"/>
<dbReference type="CDD" id="cd00038">
    <property type="entry name" value="CAP_ED"/>
    <property type="match status" value="1"/>
</dbReference>
<protein>
    <submittedName>
        <fullName evidence="6">Crp/Fnr family transcriptional regulator</fullName>
    </submittedName>
    <submittedName>
        <fullName evidence="7">Helix-turn-helix domain-containing protein</fullName>
    </submittedName>
</protein>
<reference evidence="7 9" key="2">
    <citation type="submission" date="2019-12" db="EMBL/GenBank/DDBJ databases">
        <title>Whole-genome sequencing of Allorhizobium vitis.</title>
        <authorList>
            <person name="Gan H.M."/>
            <person name="Szegedi E."/>
            <person name="Burr T."/>
            <person name="Savka M.A."/>
        </authorList>
    </citation>
    <scope>NUCLEOTIDE SEQUENCE [LARGE SCALE GENOMIC DNA]</scope>
    <source>
        <strain evidence="7 9">CG516</strain>
    </source>
</reference>
<dbReference type="InterPro" id="IPR036390">
    <property type="entry name" value="WH_DNA-bd_sf"/>
</dbReference>
<dbReference type="InterPro" id="IPR000595">
    <property type="entry name" value="cNMP-bd_dom"/>
</dbReference>